<evidence type="ECO:0000256" key="1">
    <source>
        <dbReference type="SAM" id="MobiDB-lite"/>
    </source>
</evidence>
<keyword evidence="3" id="KW-1185">Reference proteome</keyword>
<dbReference type="Proteomes" id="UP000248423">
    <property type="component" value="Unassembled WGS sequence"/>
</dbReference>
<feature type="compositionally biased region" description="Pro residues" evidence="1">
    <location>
        <begin position="12"/>
        <end position="23"/>
    </location>
</feature>
<dbReference type="OrthoDB" id="10397198at2759"/>
<dbReference type="VEuPathDB" id="FungiDB:BO78DRAFT_381669"/>
<organism evidence="2 3">
    <name type="scientific">Aspergillus sclerotiicarbonarius (strain CBS 121057 / IBT 28362)</name>
    <dbReference type="NCBI Taxonomy" id="1448318"/>
    <lineage>
        <taxon>Eukaryota</taxon>
        <taxon>Fungi</taxon>
        <taxon>Dikarya</taxon>
        <taxon>Ascomycota</taxon>
        <taxon>Pezizomycotina</taxon>
        <taxon>Eurotiomycetes</taxon>
        <taxon>Eurotiomycetidae</taxon>
        <taxon>Eurotiales</taxon>
        <taxon>Aspergillaceae</taxon>
        <taxon>Aspergillus</taxon>
        <taxon>Aspergillus subgen. Circumdati</taxon>
    </lineage>
</organism>
<reference evidence="2 3" key="1">
    <citation type="submission" date="2018-02" db="EMBL/GenBank/DDBJ databases">
        <title>The genomes of Aspergillus section Nigri reveals drivers in fungal speciation.</title>
        <authorList>
            <consortium name="DOE Joint Genome Institute"/>
            <person name="Vesth T.C."/>
            <person name="Nybo J."/>
            <person name="Theobald S."/>
            <person name="Brandl J."/>
            <person name="Frisvad J.C."/>
            <person name="Nielsen K.F."/>
            <person name="Lyhne E.K."/>
            <person name="Kogle M.E."/>
            <person name="Kuo A."/>
            <person name="Riley R."/>
            <person name="Clum A."/>
            <person name="Nolan M."/>
            <person name="Lipzen A."/>
            <person name="Salamov A."/>
            <person name="Henrissat B."/>
            <person name="Wiebenga A."/>
            <person name="De vries R.P."/>
            <person name="Grigoriev I.V."/>
            <person name="Mortensen U.H."/>
            <person name="Andersen M.R."/>
            <person name="Baker S.E."/>
        </authorList>
    </citation>
    <scope>NUCLEOTIDE SEQUENCE [LARGE SCALE GENOMIC DNA]</scope>
    <source>
        <strain evidence="2 3">CBS 121057</strain>
    </source>
</reference>
<proteinExistence type="predicted"/>
<feature type="region of interest" description="Disordered" evidence="1">
    <location>
        <begin position="1"/>
        <end position="23"/>
    </location>
</feature>
<accession>A0A319EWL5</accession>
<gene>
    <name evidence="2" type="ORF">BO78DRAFT_381669</name>
</gene>
<evidence type="ECO:0000313" key="3">
    <source>
        <dbReference type="Proteomes" id="UP000248423"/>
    </source>
</evidence>
<dbReference type="EMBL" id="KZ826315">
    <property type="protein sequence ID" value="PYI12488.1"/>
    <property type="molecule type" value="Genomic_DNA"/>
</dbReference>
<protein>
    <submittedName>
        <fullName evidence="2">Uncharacterized protein</fullName>
    </submittedName>
</protein>
<feature type="compositionally biased region" description="Low complexity" evidence="1">
    <location>
        <begin position="1"/>
        <end position="11"/>
    </location>
</feature>
<evidence type="ECO:0000313" key="2">
    <source>
        <dbReference type="EMBL" id="PYI12488.1"/>
    </source>
</evidence>
<dbReference type="AlphaFoldDB" id="A0A319EWL5"/>
<name>A0A319EWL5_ASPSB</name>
<sequence length="109" mass="11752">MPPKSLLLPTLPLCPPPPPPPFLPHLLPKTFTNQPTKTNNPNATTVPETDPTAVRNVVVLTPHPNGTARSSQRSLDPSGQIWDECRGARIGKGAGLGTQVEDWVFFVGR</sequence>